<dbReference type="Proteomes" id="UP000298652">
    <property type="component" value="Chromosome 7"/>
</dbReference>
<gene>
    <name evidence="1" type="ORF">SEVIR_7G174400v2</name>
</gene>
<evidence type="ECO:0000313" key="1">
    <source>
        <dbReference type="EMBL" id="TKW05419.1"/>
    </source>
</evidence>
<proteinExistence type="predicted"/>
<name>A0A4U6TX44_SETVI</name>
<keyword evidence="2" id="KW-1185">Reference proteome</keyword>
<protein>
    <submittedName>
        <fullName evidence="1">Uncharacterized protein</fullName>
    </submittedName>
</protein>
<sequence>MYKFTGIDELRYLSFRVHQMSGPWWTPMIPGNSSTLWTLDSAIIFLLPTWSHHTNDQCTGLWLVCLGNIADGRYDLQCKAATSGSRSERFGFDAESLSDLAAATVIRQSEVGAAAWHDRCE</sequence>
<evidence type="ECO:0000313" key="2">
    <source>
        <dbReference type="Proteomes" id="UP000298652"/>
    </source>
</evidence>
<dbReference type="AlphaFoldDB" id="A0A4U6TX44"/>
<dbReference type="EMBL" id="CM016558">
    <property type="protein sequence ID" value="TKW05419.1"/>
    <property type="molecule type" value="Genomic_DNA"/>
</dbReference>
<organism evidence="1 2">
    <name type="scientific">Setaria viridis</name>
    <name type="common">Green bristlegrass</name>
    <name type="synonym">Setaria italica subsp. viridis</name>
    <dbReference type="NCBI Taxonomy" id="4556"/>
    <lineage>
        <taxon>Eukaryota</taxon>
        <taxon>Viridiplantae</taxon>
        <taxon>Streptophyta</taxon>
        <taxon>Embryophyta</taxon>
        <taxon>Tracheophyta</taxon>
        <taxon>Spermatophyta</taxon>
        <taxon>Magnoliopsida</taxon>
        <taxon>Liliopsida</taxon>
        <taxon>Poales</taxon>
        <taxon>Poaceae</taxon>
        <taxon>PACMAD clade</taxon>
        <taxon>Panicoideae</taxon>
        <taxon>Panicodae</taxon>
        <taxon>Paniceae</taxon>
        <taxon>Cenchrinae</taxon>
        <taxon>Setaria</taxon>
    </lineage>
</organism>
<reference evidence="1" key="1">
    <citation type="submission" date="2019-03" db="EMBL/GenBank/DDBJ databases">
        <title>WGS assembly of Setaria viridis.</title>
        <authorList>
            <person name="Huang P."/>
            <person name="Jenkins J."/>
            <person name="Grimwood J."/>
            <person name="Barry K."/>
            <person name="Healey A."/>
            <person name="Mamidi S."/>
            <person name="Sreedasyam A."/>
            <person name="Shu S."/>
            <person name="Feldman M."/>
            <person name="Wu J."/>
            <person name="Yu Y."/>
            <person name="Chen C."/>
            <person name="Johnson J."/>
            <person name="Rokhsar D."/>
            <person name="Baxter I."/>
            <person name="Schmutz J."/>
            <person name="Brutnell T."/>
            <person name="Kellogg E."/>
        </authorList>
    </citation>
    <scope>NUCLEOTIDE SEQUENCE [LARGE SCALE GENOMIC DNA]</scope>
</reference>
<dbReference type="Gramene" id="TKW05419">
    <property type="protein sequence ID" value="TKW05419"/>
    <property type="gene ID" value="SEVIR_7G174400v2"/>
</dbReference>
<accession>A0A4U6TX44</accession>